<dbReference type="EMBL" id="BGZK01001065">
    <property type="protein sequence ID" value="GBP70157.1"/>
    <property type="molecule type" value="Genomic_DNA"/>
</dbReference>
<evidence type="ECO:0000313" key="1">
    <source>
        <dbReference type="EMBL" id="GBP70157.1"/>
    </source>
</evidence>
<comment type="caution">
    <text evidence="1">The sequence shown here is derived from an EMBL/GenBank/DDBJ whole genome shotgun (WGS) entry which is preliminary data.</text>
</comment>
<accession>A0A4C1Y6H8</accession>
<name>A0A4C1Y6H8_EUMVA</name>
<protein>
    <submittedName>
        <fullName evidence="1">Uncharacterized protein</fullName>
    </submittedName>
</protein>
<keyword evidence="2" id="KW-1185">Reference proteome</keyword>
<evidence type="ECO:0000313" key="2">
    <source>
        <dbReference type="Proteomes" id="UP000299102"/>
    </source>
</evidence>
<proteinExistence type="predicted"/>
<gene>
    <name evidence="1" type="ORF">EVAR_52743_1</name>
</gene>
<dbReference type="Proteomes" id="UP000299102">
    <property type="component" value="Unassembled WGS sequence"/>
</dbReference>
<reference evidence="1 2" key="1">
    <citation type="journal article" date="2019" name="Commun. Biol.">
        <title>The bagworm genome reveals a unique fibroin gene that provides high tensile strength.</title>
        <authorList>
            <person name="Kono N."/>
            <person name="Nakamura H."/>
            <person name="Ohtoshi R."/>
            <person name="Tomita M."/>
            <person name="Numata K."/>
            <person name="Arakawa K."/>
        </authorList>
    </citation>
    <scope>NUCLEOTIDE SEQUENCE [LARGE SCALE GENOMIC DNA]</scope>
</reference>
<dbReference type="AlphaFoldDB" id="A0A4C1Y6H8"/>
<sequence length="134" mass="15321">MYIEAARGTIYKEMFHEEAATVLCTHVEAKENTRLRHGRTSCEYPVTISRLNTRNDIDFVRDCDQSVLSCLKINIECVSMTTRQRAALRLPLDEGTNDNYAVHTADRCERAAYPPPYNNACITGRFKLEFSLGR</sequence>
<organism evidence="1 2">
    <name type="scientific">Eumeta variegata</name>
    <name type="common">Bagworm moth</name>
    <name type="synonym">Eumeta japonica</name>
    <dbReference type="NCBI Taxonomy" id="151549"/>
    <lineage>
        <taxon>Eukaryota</taxon>
        <taxon>Metazoa</taxon>
        <taxon>Ecdysozoa</taxon>
        <taxon>Arthropoda</taxon>
        <taxon>Hexapoda</taxon>
        <taxon>Insecta</taxon>
        <taxon>Pterygota</taxon>
        <taxon>Neoptera</taxon>
        <taxon>Endopterygota</taxon>
        <taxon>Lepidoptera</taxon>
        <taxon>Glossata</taxon>
        <taxon>Ditrysia</taxon>
        <taxon>Tineoidea</taxon>
        <taxon>Psychidae</taxon>
        <taxon>Oiketicinae</taxon>
        <taxon>Eumeta</taxon>
    </lineage>
</organism>